<feature type="transmembrane region" description="Helical" evidence="6">
    <location>
        <begin position="233"/>
        <end position="252"/>
    </location>
</feature>
<sequence length="628" mass="70213">MGLEKKLKFLDVYSIASGAMISSGIFILPGLAYGKAGPGMILSYVLSGLIAFIGIMAIVELTTAMPKTGGDYFFVNKTFGPMLGTISGILSWFAISLKASLAIFGISEVLGKIIFGQPTYLQMTGIGIITIIIFGILNIVGVDVASKFEVIIVMLLIFLIIVYVVVGFKTMKMENFIPFVRNFYTKETLTVGEKINSIIGVSAFVFISYGGLLQTATVGEEVINPKKNIPKGIIVSIISIVFLYGLLLLVTVGNTPNDSYLMNSLTPVADIAKIFMGDFGFYIIVIASMLAFISTGNAGIMAASRYPIALSRDGLLPKKIAKVHIKFKTPIYSIVITGIFIGVTQLFPLESLAKVASAVVLLAYVLTNLAVIILRESGVRNYQPTFKAPLYPWIQIGSIIVFTWFIFKLGAFPGIILICFILTGFIIYYKFGKNNKNKEYALLHLMLRITEGIELDHNLEEELRDIIHEREEIELDIFDELVKNAIILDIEEKKSIYDILDENFEIFSKNIGITKNRFIKLFIEREEKSTTIINTFTAIPHIVLNENDNFKLFIIRGKEGIFLKDKDENIHAIFLFIGCPRCSRVHLKSLATIAFLTGEDDFEERWLKAPNENYLRDMILLSKRKRWN</sequence>
<dbReference type="Pfam" id="PF13520">
    <property type="entry name" value="AA_permease_2"/>
    <property type="match status" value="1"/>
</dbReference>
<protein>
    <submittedName>
        <fullName evidence="8">Amino acid transporter</fullName>
    </submittedName>
</protein>
<feature type="transmembrane region" description="Helical" evidence="6">
    <location>
        <begin position="386"/>
        <end position="405"/>
    </location>
</feature>
<dbReference type="RefSeq" id="WP_078693407.1">
    <property type="nucleotide sequence ID" value="NZ_FUWX01000006.1"/>
</dbReference>
<accession>A0A1T4LJL7</accession>
<feature type="transmembrane region" description="Helical" evidence="6">
    <location>
        <begin position="79"/>
        <end position="107"/>
    </location>
</feature>
<dbReference type="EMBL" id="FUWX01000006">
    <property type="protein sequence ID" value="SJZ54748.1"/>
    <property type="molecule type" value="Genomic_DNA"/>
</dbReference>
<evidence type="ECO:0000256" key="2">
    <source>
        <dbReference type="ARBA" id="ARBA00022475"/>
    </source>
</evidence>
<keyword evidence="9" id="KW-1185">Reference proteome</keyword>
<proteinExistence type="predicted"/>
<feature type="transmembrane region" description="Helical" evidence="6">
    <location>
        <begin position="279"/>
        <end position="308"/>
    </location>
</feature>
<keyword evidence="3 6" id="KW-0812">Transmembrane</keyword>
<feature type="transmembrane region" description="Helical" evidence="6">
    <location>
        <begin position="12"/>
        <end position="34"/>
    </location>
</feature>
<dbReference type="GO" id="GO:0005886">
    <property type="term" value="C:plasma membrane"/>
    <property type="evidence" value="ECO:0007669"/>
    <property type="project" value="UniProtKB-SubCell"/>
</dbReference>
<dbReference type="Gene3D" id="3.40.930.10">
    <property type="entry name" value="Mannitol-specific EII, Chain A"/>
    <property type="match status" value="1"/>
</dbReference>
<evidence type="ECO:0000256" key="6">
    <source>
        <dbReference type="SAM" id="Phobius"/>
    </source>
</evidence>
<feature type="transmembrane region" description="Helical" evidence="6">
    <location>
        <begin position="355"/>
        <end position="374"/>
    </location>
</feature>
<feature type="transmembrane region" description="Helical" evidence="6">
    <location>
        <begin position="329"/>
        <end position="349"/>
    </location>
</feature>
<dbReference type="SUPFAM" id="SSF55804">
    <property type="entry name" value="Phoshotransferase/anion transport protein"/>
    <property type="match status" value="1"/>
</dbReference>
<evidence type="ECO:0000256" key="5">
    <source>
        <dbReference type="ARBA" id="ARBA00023136"/>
    </source>
</evidence>
<evidence type="ECO:0000256" key="4">
    <source>
        <dbReference type="ARBA" id="ARBA00022989"/>
    </source>
</evidence>
<dbReference type="Pfam" id="PF00359">
    <property type="entry name" value="PTS_EIIA_2"/>
    <property type="match status" value="1"/>
</dbReference>
<feature type="domain" description="PTS EIIA type-2" evidence="7">
    <location>
        <begin position="479"/>
        <end position="622"/>
    </location>
</feature>
<name>A0A1T4LJL7_9FUSO</name>
<feature type="transmembrane region" description="Helical" evidence="6">
    <location>
        <begin position="41"/>
        <end position="59"/>
    </location>
</feature>
<feature type="transmembrane region" description="Helical" evidence="6">
    <location>
        <begin position="148"/>
        <end position="168"/>
    </location>
</feature>
<evidence type="ECO:0000256" key="1">
    <source>
        <dbReference type="ARBA" id="ARBA00004651"/>
    </source>
</evidence>
<keyword evidence="5 6" id="KW-0472">Membrane</keyword>
<dbReference type="AlphaFoldDB" id="A0A1T4LJL7"/>
<organism evidence="8 9">
    <name type="scientific">Cetobacterium ceti</name>
    <dbReference type="NCBI Taxonomy" id="180163"/>
    <lineage>
        <taxon>Bacteria</taxon>
        <taxon>Fusobacteriati</taxon>
        <taxon>Fusobacteriota</taxon>
        <taxon>Fusobacteriia</taxon>
        <taxon>Fusobacteriales</taxon>
        <taxon>Fusobacteriaceae</taxon>
        <taxon>Cetobacterium</taxon>
    </lineage>
</organism>
<dbReference type="InterPro" id="IPR050367">
    <property type="entry name" value="APC_superfamily"/>
</dbReference>
<dbReference type="Proteomes" id="UP000191153">
    <property type="component" value="Unassembled WGS sequence"/>
</dbReference>
<dbReference type="InterPro" id="IPR016152">
    <property type="entry name" value="PTrfase/Anion_transptr"/>
</dbReference>
<evidence type="ECO:0000313" key="8">
    <source>
        <dbReference type="EMBL" id="SJZ54748.1"/>
    </source>
</evidence>
<evidence type="ECO:0000259" key="7">
    <source>
        <dbReference type="PROSITE" id="PS51094"/>
    </source>
</evidence>
<dbReference type="InterPro" id="IPR002293">
    <property type="entry name" value="AA/rel_permease1"/>
</dbReference>
<dbReference type="Gene3D" id="1.20.1740.10">
    <property type="entry name" value="Amino acid/polyamine transporter I"/>
    <property type="match status" value="1"/>
</dbReference>
<dbReference type="PANTHER" id="PTHR42770">
    <property type="entry name" value="AMINO ACID TRANSPORTER-RELATED"/>
    <property type="match status" value="1"/>
</dbReference>
<feature type="transmembrane region" description="Helical" evidence="6">
    <location>
        <begin position="411"/>
        <end position="429"/>
    </location>
</feature>
<dbReference type="InterPro" id="IPR002178">
    <property type="entry name" value="PTS_EIIA_type-2_dom"/>
</dbReference>
<keyword evidence="4 6" id="KW-1133">Transmembrane helix</keyword>
<feature type="transmembrane region" description="Helical" evidence="6">
    <location>
        <begin position="119"/>
        <end position="142"/>
    </location>
</feature>
<evidence type="ECO:0000313" key="9">
    <source>
        <dbReference type="Proteomes" id="UP000191153"/>
    </source>
</evidence>
<dbReference type="GO" id="GO:0022857">
    <property type="term" value="F:transmembrane transporter activity"/>
    <property type="evidence" value="ECO:0007669"/>
    <property type="project" value="InterPro"/>
</dbReference>
<evidence type="ECO:0000256" key="3">
    <source>
        <dbReference type="ARBA" id="ARBA00022692"/>
    </source>
</evidence>
<gene>
    <name evidence="8" type="ORF">SAMN02745174_00878</name>
</gene>
<reference evidence="8 9" key="1">
    <citation type="submission" date="2017-02" db="EMBL/GenBank/DDBJ databases">
        <authorList>
            <person name="Peterson S.W."/>
        </authorList>
    </citation>
    <scope>NUCLEOTIDE SEQUENCE [LARGE SCALE GENOMIC DNA]</scope>
    <source>
        <strain evidence="8 9">ATCC 700028</strain>
    </source>
</reference>
<comment type="subcellular location">
    <subcellularLocation>
        <location evidence="1">Cell membrane</location>
        <topology evidence="1">Multi-pass membrane protein</topology>
    </subcellularLocation>
</comment>
<dbReference type="PROSITE" id="PS51094">
    <property type="entry name" value="PTS_EIIA_TYPE_2"/>
    <property type="match status" value="1"/>
</dbReference>
<dbReference type="OrthoDB" id="9762947at2"/>
<dbReference type="PANTHER" id="PTHR42770:SF7">
    <property type="entry name" value="MEMBRANE PROTEIN"/>
    <property type="match status" value="1"/>
</dbReference>
<dbReference type="STRING" id="180163.SAMN02745174_00878"/>
<keyword evidence="2" id="KW-1003">Cell membrane</keyword>